<evidence type="ECO:0000256" key="1">
    <source>
        <dbReference type="ARBA" id="ARBA00022679"/>
    </source>
</evidence>
<dbReference type="PANTHER" id="PTHR11364">
    <property type="entry name" value="THIOSULFATE SULFERTANSFERASE"/>
    <property type="match status" value="1"/>
</dbReference>
<dbReference type="InterPro" id="IPR001307">
    <property type="entry name" value="Thiosulphate_STrfase_CS"/>
</dbReference>
<dbReference type="SMART" id="SM00450">
    <property type="entry name" value="RHOD"/>
    <property type="match status" value="2"/>
</dbReference>
<dbReference type="RefSeq" id="WP_345444300.1">
    <property type="nucleotide sequence ID" value="NZ_BAABHK010000033.1"/>
</dbReference>
<gene>
    <name evidence="4" type="ORF">GCM10023196_106310</name>
</gene>
<dbReference type="PROSITE" id="PS00380">
    <property type="entry name" value="RHODANESE_1"/>
    <property type="match status" value="1"/>
</dbReference>
<evidence type="ECO:0000259" key="3">
    <source>
        <dbReference type="PROSITE" id="PS50206"/>
    </source>
</evidence>
<keyword evidence="1" id="KW-0808">Transferase</keyword>
<keyword evidence="5" id="KW-1185">Reference proteome</keyword>
<dbReference type="InterPro" id="IPR036873">
    <property type="entry name" value="Rhodanese-like_dom_sf"/>
</dbReference>
<reference evidence="5" key="1">
    <citation type="journal article" date="2019" name="Int. J. Syst. Evol. Microbiol.">
        <title>The Global Catalogue of Microorganisms (GCM) 10K type strain sequencing project: providing services to taxonomists for standard genome sequencing and annotation.</title>
        <authorList>
            <consortium name="The Broad Institute Genomics Platform"/>
            <consortium name="The Broad Institute Genome Sequencing Center for Infectious Disease"/>
            <person name="Wu L."/>
            <person name="Ma J."/>
        </authorList>
    </citation>
    <scope>NUCLEOTIDE SEQUENCE [LARGE SCALE GENOMIC DNA]</scope>
    <source>
        <strain evidence="5">JCM 17939</strain>
    </source>
</reference>
<evidence type="ECO:0000256" key="2">
    <source>
        <dbReference type="ARBA" id="ARBA00022737"/>
    </source>
</evidence>
<organism evidence="4 5">
    <name type="scientific">Actinoallomurus vinaceus</name>
    <dbReference type="NCBI Taxonomy" id="1080074"/>
    <lineage>
        <taxon>Bacteria</taxon>
        <taxon>Bacillati</taxon>
        <taxon>Actinomycetota</taxon>
        <taxon>Actinomycetes</taxon>
        <taxon>Streptosporangiales</taxon>
        <taxon>Thermomonosporaceae</taxon>
        <taxon>Actinoallomurus</taxon>
    </lineage>
</organism>
<dbReference type="InterPro" id="IPR045078">
    <property type="entry name" value="TST/MPST-like"/>
</dbReference>
<dbReference type="Proteomes" id="UP001501442">
    <property type="component" value="Unassembled WGS sequence"/>
</dbReference>
<comment type="caution">
    <text evidence="4">The sequence shown here is derived from an EMBL/GenBank/DDBJ whole genome shotgun (WGS) entry which is preliminary data.</text>
</comment>
<dbReference type="Pfam" id="PF00581">
    <property type="entry name" value="Rhodanese"/>
    <property type="match status" value="2"/>
</dbReference>
<feature type="domain" description="Rhodanese" evidence="3">
    <location>
        <begin position="165"/>
        <end position="273"/>
    </location>
</feature>
<accession>A0ABP8UVB1</accession>
<dbReference type="Gene3D" id="3.40.250.10">
    <property type="entry name" value="Rhodanese-like domain"/>
    <property type="match status" value="2"/>
</dbReference>
<evidence type="ECO:0000313" key="4">
    <source>
        <dbReference type="EMBL" id="GAA4640518.1"/>
    </source>
</evidence>
<name>A0ABP8UVB1_9ACTN</name>
<keyword evidence="2" id="KW-0677">Repeat</keyword>
<feature type="domain" description="Rhodanese" evidence="3">
    <location>
        <begin position="20"/>
        <end position="137"/>
    </location>
</feature>
<dbReference type="PROSITE" id="PS50206">
    <property type="entry name" value="RHODANESE_3"/>
    <property type="match status" value="2"/>
</dbReference>
<proteinExistence type="predicted"/>
<dbReference type="InterPro" id="IPR001763">
    <property type="entry name" value="Rhodanese-like_dom"/>
</dbReference>
<dbReference type="EMBL" id="BAABHK010000033">
    <property type="protein sequence ID" value="GAA4640518.1"/>
    <property type="molecule type" value="Genomic_DNA"/>
</dbReference>
<dbReference type="PANTHER" id="PTHR11364:SF27">
    <property type="entry name" value="SULFURTRANSFERASE"/>
    <property type="match status" value="1"/>
</dbReference>
<dbReference type="CDD" id="cd01448">
    <property type="entry name" value="TST_Repeat_1"/>
    <property type="match status" value="1"/>
</dbReference>
<protein>
    <submittedName>
        <fullName evidence="4">Sulfurtransferase</fullName>
    </submittedName>
</protein>
<evidence type="ECO:0000313" key="5">
    <source>
        <dbReference type="Proteomes" id="UP001501442"/>
    </source>
</evidence>
<dbReference type="SUPFAM" id="SSF52821">
    <property type="entry name" value="Rhodanese/Cell cycle control phosphatase"/>
    <property type="match status" value="2"/>
</dbReference>
<sequence>MTSAPARPDPLIAVAELSRTLTDVTLLDVRWRFRGPVGLAEYGAGHVPGAAYVDLDTELCAPADARGRRPVPSPEAFTAAMREHGVRPDRPVVVYDADDSSAAARGWWLLRYFGHQDVRVLDGGYAAWLAAGLPVESGPPERRRGTFVAVPGSMPTLDAEGAARTARTGVLLDVRPAERYRGEGDHAKEVPGHIPGAVSAPALDNVTADGRFRAASDLRGRFGGLGTAPVGAYCGSGILAAHAVLALRVAGIDAALYTGSWSQWTMDPARPVALGPGTG</sequence>